<gene>
    <name evidence="11" type="ORF">Vafri_4424</name>
</gene>
<dbReference type="InterPro" id="IPR039728">
    <property type="entry name" value="GLG1"/>
</dbReference>
<evidence type="ECO:0000256" key="9">
    <source>
        <dbReference type="SAM" id="Phobius"/>
    </source>
</evidence>
<evidence type="ECO:0000256" key="2">
    <source>
        <dbReference type="ARBA" id="ARBA00022692"/>
    </source>
</evidence>
<evidence type="ECO:0000313" key="12">
    <source>
        <dbReference type="Proteomes" id="UP000747399"/>
    </source>
</evidence>
<dbReference type="InterPro" id="IPR001893">
    <property type="entry name" value="Cys-rich_GLG1_repeat"/>
</dbReference>
<dbReference type="GO" id="GO:0000139">
    <property type="term" value="C:Golgi membrane"/>
    <property type="evidence" value="ECO:0007669"/>
    <property type="project" value="InterPro"/>
</dbReference>
<name>A0A8J4AU41_9CHLO</name>
<dbReference type="AlphaFoldDB" id="A0A8J4AU41"/>
<feature type="region of interest" description="Disordered" evidence="8">
    <location>
        <begin position="155"/>
        <end position="237"/>
    </location>
</feature>
<keyword evidence="4" id="KW-0677">Repeat</keyword>
<dbReference type="EMBL" id="BNCO01000004">
    <property type="protein sequence ID" value="GIL47657.1"/>
    <property type="molecule type" value="Genomic_DNA"/>
</dbReference>
<dbReference type="PANTHER" id="PTHR11884:SF1">
    <property type="entry name" value="GOLGI APPARATUS PROTEIN 1"/>
    <property type="match status" value="1"/>
</dbReference>
<keyword evidence="3 10" id="KW-0732">Signal</keyword>
<comment type="caution">
    <text evidence="11">The sequence shown here is derived from an EMBL/GenBank/DDBJ whole genome shotgun (WGS) entry which is preliminary data.</text>
</comment>
<keyword evidence="7" id="KW-0325">Glycoprotein</keyword>
<evidence type="ECO:0000256" key="6">
    <source>
        <dbReference type="ARBA" id="ARBA00023136"/>
    </source>
</evidence>
<feature type="compositionally biased region" description="Low complexity" evidence="8">
    <location>
        <begin position="55"/>
        <end position="75"/>
    </location>
</feature>
<protein>
    <recommendedName>
        <fullName evidence="13">Golgi apparatus protein 1</fullName>
    </recommendedName>
</protein>
<evidence type="ECO:0000256" key="5">
    <source>
        <dbReference type="ARBA" id="ARBA00022989"/>
    </source>
</evidence>
<dbReference type="InterPro" id="IPR017873">
    <property type="entry name" value="Cys-rich_GLG1_repeat_euk"/>
</dbReference>
<evidence type="ECO:0000256" key="3">
    <source>
        <dbReference type="ARBA" id="ARBA00022729"/>
    </source>
</evidence>
<dbReference type="Proteomes" id="UP000747399">
    <property type="component" value="Unassembled WGS sequence"/>
</dbReference>
<dbReference type="PANTHER" id="PTHR11884">
    <property type="entry name" value="SELECTIN LIGAND RELATED"/>
    <property type="match status" value="1"/>
</dbReference>
<evidence type="ECO:0000256" key="7">
    <source>
        <dbReference type="ARBA" id="ARBA00023180"/>
    </source>
</evidence>
<evidence type="ECO:0000313" key="11">
    <source>
        <dbReference type="EMBL" id="GIL47657.1"/>
    </source>
</evidence>
<accession>A0A8J4AU41</accession>
<evidence type="ECO:0000256" key="4">
    <source>
        <dbReference type="ARBA" id="ARBA00022737"/>
    </source>
</evidence>
<sequence>MKAQLLLGLVLVSCVVLPAFADESSTVAAGQGTAAATNGTATVTPAVPLNTSTAAAAKPAATANTTASTSTTTPTEIPKKDPNSNAAIAKAAVAAAKAAAAAAEAVNAAVEAAEAADKKSAEKETTPEKAEATATKNVEAVKAGEQIPVEVAKPAADTTAAKAEQKPAAATETATPRETEPANTEATKEKPVEVEAAKEVSATGEAGKKEVANAETAKPTDVKTAVDAKDRPAREKAPAYENKVVDFAPAANITFGDDIDDEGKCAKEIKNYCDDVEAGDSKLADCISEQIAASEVPDNSGDVPEISDDCREDVYAFKIQRNSNINANVPLAKACKADADKFCNVTWFFGYKSGQVIACLRDVKAQVSKSCKQQLFKVMLEAAIDIRADPMLYEACKEDSESLCKGVKNGGGRIQACLRDKRMQLSWACEEQLFRQEMENADDIRLSVRLFSKCLPDKRKFCKDIEPGNARTKDCLEENREQLSSACKEEVDAMIERRVRDFRLDSRLRNVCENEIFNMCAYFGDLDDMDTYDSSVINCLQDYSGEIKNSQCKAQVKKYLQLASQDIRFDVPLAEACFEDRQKFCAEVPPGSARVIRCLSTNRDRLSPVCRATLFDEEVRFSENIDFQYPMKAACVKEIERFCKDIPHGSARVIRCLQDNKGQKDFGKACNDEVSAYEAEISKDYRFNFRLHKACQKEVDKLCPGLCQTNDGSPCGGKVLRCLTDKIEDIGDEACKKEVYYYEKMEVSNFMNDILLAEACRTDVELYCSNVEAGEGRVHKCLRDNRKKLTEGCRREELLLEEKEANSIELNMSLLKACKAERQLFCSAVQPGQARVFRCLAENMNDADFGSGCKYQVVYKLQRRQANWKLDPPLRKACKADVLTYCANEDAANSEEGLVYKCMIKNYDSLSGGCQKEMGRAVHMAFFVWQPGAIITQECDDDINKLCLVDRPNMASRPGAVGTCLATVLERTQASTNGGDLSPACSRLADIAEPPNMKAAFESSLAFALLKDQLEALEVNTGLPALTRDRRGNAQGVSLTGWMAMLGMTALIVLIIYGAYTGYRRLRGGSDRDYTLVVKQQHK</sequence>
<keyword evidence="6 9" id="KW-0472">Membrane</keyword>
<dbReference type="Pfam" id="PF00839">
    <property type="entry name" value="Cys_rich_FGFR"/>
    <property type="match status" value="10"/>
</dbReference>
<reference evidence="11" key="1">
    <citation type="journal article" date="2021" name="Proc. Natl. Acad. Sci. U.S.A.">
        <title>Three genomes in the algal genus Volvox reveal the fate of a haploid sex-determining region after a transition to homothallism.</title>
        <authorList>
            <person name="Yamamoto K."/>
            <person name="Hamaji T."/>
            <person name="Kawai-Toyooka H."/>
            <person name="Matsuzaki R."/>
            <person name="Takahashi F."/>
            <person name="Nishimura Y."/>
            <person name="Kawachi M."/>
            <person name="Noguchi H."/>
            <person name="Minakuchi Y."/>
            <person name="Umen J.G."/>
            <person name="Toyoda A."/>
            <person name="Nozaki H."/>
        </authorList>
    </citation>
    <scope>NUCLEOTIDE SEQUENCE</scope>
    <source>
        <strain evidence="11">NIES-3780</strain>
    </source>
</reference>
<evidence type="ECO:0000256" key="8">
    <source>
        <dbReference type="SAM" id="MobiDB-lite"/>
    </source>
</evidence>
<feature type="compositionally biased region" description="Low complexity" evidence="8">
    <location>
        <begin position="155"/>
        <end position="174"/>
    </location>
</feature>
<feature type="region of interest" description="Disordered" evidence="8">
    <location>
        <begin position="55"/>
        <end position="83"/>
    </location>
</feature>
<keyword evidence="2 9" id="KW-0812">Transmembrane</keyword>
<feature type="signal peptide" evidence="10">
    <location>
        <begin position="1"/>
        <end position="21"/>
    </location>
</feature>
<feature type="compositionally biased region" description="Basic and acidic residues" evidence="8">
    <location>
        <begin position="206"/>
        <end position="237"/>
    </location>
</feature>
<evidence type="ECO:0000256" key="10">
    <source>
        <dbReference type="SAM" id="SignalP"/>
    </source>
</evidence>
<feature type="transmembrane region" description="Helical" evidence="9">
    <location>
        <begin position="1039"/>
        <end position="1060"/>
    </location>
</feature>
<feature type="region of interest" description="Disordered" evidence="8">
    <location>
        <begin position="116"/>
        <end position="141"/>
    </location>
</feature>
<keyword evidence="12" id="KW-1185">Reference proteome</keyword>
<proteinExistence type="predicted"/>
<organism evidence="11 12">
    <name type="scientific">Volvox africanus</name>
    <dbReference type="NCBI Taxonomy" id="51714"/>
    <lineage>
        <taxon>Eukaryota</taxon>
        <taxon>Viridiplantae</taxon>
        <taxon>Chlorophyta</taxon>
        <taxon>core chlorophytes</taxon>
        <taxon>Chlorophyceae</taxon>
        <taxon>CS clade</taxon>
        <taxon>Chlamydomonadales</taxon>
        <taxon>Volvocaceae</taxon>
        <taxon>Volvox</taxon>
    </lineage>
</organism>
<comment type="subcellular location">
    <subcellularLocation>
        <location evidence="1">Membrane</location>
        <topology evidence="1">Single-pass type I membrane protein</topology>
    </subcellularLocation>
</comment>
<dbReference type="PROSITE" id="PS51289">
    <property type="entry name" value="GLG1_C_RICH"/>
    <property type="match status" value="4"/>
</dbReference>
<feature type="compositionally biased region" description="Basic and acidic residues" evidence="8">
    <location>
        <begin position="175"/>
        <end position="198"/>
    </location>
</feature>
<evidence type="ECO:0008006" key="13">
    <source>
        <dbReference type="Google" id="ProtNLM"/>
    </source>
</evidence>
<keyword evidence="5 9" id="KW-1133">Transmembrane helix</keyword>
<feature type="chain" id="PRO_5035211878" description="Golgi apparatus protein 1" evidence="10">
    <location>
        <begin position="22"/>
        <end position="1083"/>
    </location>
</feature>
<evidence type="ECO:0000256" key="1">
    <source>
        <dbReference type="ARBA" id="ARBA00004479"/>
    </source>
</evidence>
<feature type="compositionally biased region" description="Basic and acidic residues" evidence="8">
    <location>
        <begin position="116"/>
        <end position="131"/>
    </location>
</feature>